<reference evidence="2" key="1">
    <citation type="submission" date="2017-10" db="EMBL/GenBank/DDBJ databases">
        <authorList>
            <person name="Frank J."/>
        </authorList>
    </citation>
    <scope>NUCLEOTIDE SEQUENCE [LARGE SCALE GENOMIC DNA]</scope>
</reference>
<gene>
    <name evidence="1" type="ORF">KSMBR1_2191</name>
</gene>
<protein>
    <recommendedName>
        <fullName evidence="3">PilZ domain-containing protein</fullName>
    </recommendedName>
</protein>
<evidence type="ECO:0000313" key="1">
    <source>
        <dbReference type="EMBL" id="SOH04688.1"/>
    </source>
</evidence>
<accession>A0A2C9CGF9</accession>
<proteinExistence type="predicted"/>
<dbReference type="RefSeq" id="WP_099325376.1">
    <property type="nucleotide sequence ID" value="NZ_LT934425.1"/>
</dbReference>
<dbReference type="OrthoDB" id="3078154at2"/>
<dbReference type="EMBL" id="LT934425">
    <property type="protein sequence ID" value="SOH04688.1"/>
    <property type="molecule type" value="Genomic_DNA"/>
</dbReference>
<sequence>MVSLQEIIQLAQNIRLDNQPGDWKTVSKKHLINILNYIHFQSGTILINFKHLKYNNIISLQARPKPCLDDSFDCIWLRPKGLKLNAYEFLDIFLTEGEKLIRIKTDVMAIREEGIRFSLPDTCYELGHQRVKRYSCEGVQVDFIQNGTVFSGRLLDFGAVSFCVEVSTVPPQSFYWVNPECPVYIVFKDEQDTFYSGSCRITRQTDGQKTRSFILESIDKQMRRFKPKKYRSSRHKLIPSPNIIFLHPLTSKMINLEVEDLAGSGLSVKEYYYNSILLPGIIVPELFIEFADGFKLKCKAQVVYRNTARTKDSTMFVRCGIAFLDMDIHDQGRLSGILHHVANKKTYACNWVDLDALWKFFFETGFVYPGKYALMHNNKERFKETYEKLYIKNPGIARHFIYQSNGIIHGHISILRFYENTWLLHHHAASRSSDSMAGLVVLGQVERYINDFHRLYSTHMNYVICYFRPDNRFPHRVFGGVTESIHDPKGSSIDPFAYFHHHKNANQVEMSALWSLTKVQPEDLTELESFYEYTSGGLMIHALDLEQSMLDSDELSREYQRLGFKRERRLFSLKKEGILKAFIMLNISDTGLNMSDLTNCIHIIVLESEDVPRDALYSCLYKLSNYYEQEKIPILLYPVSYAEEQSIPYDKVYNLWILNMQYTDQYFEFMEGLFSRVQKDRFKNSANFG</sequence>
<evidence type="ECO:0000313" key="2">
    <source>
        <dbReference type="Proteomes" id="UP000221734"/>
    </source>
</evidence>
<keyword evidence="2" id="KW-1185">Reference proteome</keyword>
<dbReference type="Proteomes" id="UP000221734">
    <property type="component" value="Chromosome Kuenenia_stuttgartiensis_MBR1"/>
</dbReference>
<name>A0A2C9CGF9_KUEST</name>
<dbReference type="AlphaFoldDB" id="A0A2C9CGF9"/>
<organism evidence="1 2">
    <name type="scientific">Kuenenia stuttgartiensis</name>
    <dbReference type="NCBI Taxonomy" id="174633"/>
    <lineage>
        <taxon>Bacteria</taxon>
        <taxon>Pseudomonadati</taxon>
        <taxon>Planctomycetota</taxon>
        <taxon>Candidatus Brocadiia</taxon>
        <taxon>Candidatus Brocadiales</taxon>
        <taxon>Candidatus Brocadiaceae</taxon>
        <taxon>Candidatus Kuenenia</taxon>
    </lineage>
</organism>
<dbReference type="KEGG" id="kst:KSMBR1_2191"/>
<evidence type="ECO:0008006" key="3">
    <source>
        <dbReference type="Google" id="ProtNLM"/>
    </source>
</evidence>